<evidence type="ECO:0000256" key="1">
    <source>
        <dbReference type="ARBA" id="ARBA00001968"/>
    </source>
</evidence>
<dbReference type="AlphaFoldDB" id="A0A8D8Z3U1"/>
<dbReference type="Pfam" id="PF13359">
    <property type="entry name" value="DDE_Tnp_4"/>
    <property type="match status" value="1"/>
</dbReference>
<dbReference type="PANTHER" id="PTHR22930">
    <property type="match status" value="1"/>
</dbReference>
<keyword evidence="5" id="KW-0479">Metal-binding</keyword>
<dbReference type="InterPro" id="IPR027806">
    <property type="entry name" value="HARBI1_dom"/>
</dbReference>
<evidence type="ECO:0000256" key="5">
    <source>
        <dbReference type="ARBA" id="ARBA00022723"/>
    </source>
</evidence>
<name>A0A8D8Z3U1_9HEMI</name>
<keyword evidence="4" id="KW-0540">Nuclease</keyword>
<keyword evidence="7" id="KW-0539">Nucleus</keyword>
<evidence type="ECO:0000256" key="7">
    <source>
        <dbReference type="ARBA" id="ARBA00023242"/>
    </source>
</evidence>
<comment type="cofactor">
    <cofactor evidence="1">
        <name>a divalent metal cation</name>
        <dbReference type="ChEBI" id="CHEBI:60240"/>
    </cofactor>
</comment>
<evidence type="ECO:0000256" key="6">
    <source>
        <dbReference type="ARBA" id="ARBA00022801"/>
    </source>
</evidence>
<dbReference type="GO" id="GO:0004518">
    <property type="term" value="F:nuclease activity"/>
    <property type="evidence" value="ECO:0007669"/>
    <property type="project" value="UniProtKB-KW"/>
</dbReference>
<evidence type="ECO:0000256" key="2">
    <source>
        <dbReference type="ARBA" id="ARBA00004123"/>
    </source>
</evidence>
<reference evidence="9" key="1">
    <citation type="submission" date="2021-05" db="EMBL/GenBank/DDBJ databases">
        <authorList>
            <person name="Alioto T."/>
            <person name="Alioto T."/>
            <person name="Gomez Garrido J."/>
        </authorList>
    </citation>
    <scope>NUCLEOTIDE SEQUENCE</scope>
</reference>
<dbReference type="PANTHER" id="PTHR22930:SF289">
    <property type="entry name" value="DDE TNP4 DOMAIN-CONTAINING PROTEIN-RELATED"/>
    <property type="match status" value="1"/>
</dbReference>
<dbReference type="GO" id="GO:0016787">
    <property type="term" value="F:hydrolase activity"/>
    <property type="evidence" value="ECO:0007669"/>
    <property type="project" value="UniProtKB-KW"/>
</dbReference>
<protein>
    <submittedName>
        <fullName evidence="9">Nuclease HARBI1</fullName>
    </submittedName>
</protein>
<dbReference type="GO" id="GO:0005634">
    <property type="term" value="C:nucleus"/>
    <property type="evidence" value="ECO:0007669"/>
    <property type="project" value="UniProtKB-SubCell"/>
</dbReference>
<dbReference type="EMBL" id="HBUF01418968">
    <property type="protein sequence ID" value="CAG6740403.1"/>
    <property type="molecule type" value="Transcribed_RNA"/>
</dbReference>
<feature type="domain" description="DDE Tnp4" evidence="8">
    <location>
        <begin position="2"/>
        <end position="139"/>
    </location>
</feature>
<dbReference type="InterPro" id="IPR045249">
    <property type="entry name" value="HARBI1-like"/>
</dbReference>
<proteinExistence type="inferred from homology"/>
<comment type="subcellular location">
    <subcellularLocation>
        <location evidence="2">Nucleus</location>
    </subcellularLocation>
</comment>
<evidence type="ECO:0000259" key="8">
    <source>
        <dbReference type="Pfam" id="PF13359"/>
    </source>
</evidence>
<evidence type="ECO:0000256" key="3">
    <source>
        <dbReference type="ARBA" id="ARBA00006958"/>
    </source>
</evidence>
<sequence length="183" mass="21143">MNAELYRNRKGWFSINVHVVCNARLEIMEVISRWPGSVHDSTIFQNSEVRIDFEQRRRYPGCFLLGDRGYACNSYLLTPLTNPQTPAERKYNKSHIKTRNTVERCFGVWKSRFPCLQYVLRNKVERSVVVITAAAVLHNIAVQRNLPEFEIGEVPQNEIIIEGPHNGRDITAVRAALIDTVFR</sequence>
<organism evidence="9">
    <name type="scientific">Cacopsylla melanoneura</name>
    <dbReference type="NCBI Taxonomy" id="428564"/>
    <lineage>
        <taxon>Eukaryota</taxon>
        <taxon>Metazoa</taxon>
        <taxon>Ecdysozoa</taxon>
        <taxon>Arthropoda</taxon>
        <taxon>Hexapoda</taxon>
        <taxon>Insecta</taxon>
        <taxon>Pterygota</taxon>
        <taxon>Neoptera</taxon>
        <taxon>Paraneoptera</taxon>
        <taxon>Hemiptera</taxon>
        <taxon>Sternorrhyncha</taxon>
        <taxon>Psylloidea</taxon>
        <taxon>Psyllidae</taxon>
        <taxon>Psyllinae</taxon>
        <taxon>Cacopsylla</taxon>
    </lineage>
</organism>
<evidence type="ECO:0000313" key="9">
    <source>
        <dbReference type="EMBL" id="CAG6740403.1"/>
    </source>
</evidence>
<comment type="similarity">
    <text evidence="3">Belongs to the HARBI1 family.</text>
</comment>
<keyword evidence="6" id="KW-0378">Hydrolase</keyword>
<dbReference type="GO" id="GO:0046872">
    <property type="term" value="F:metal ion binding"/>
    <property type="evidence" value="ECO:0007669"/>
    <property type="project" value="UniProtKB-KW"/>
</dbReference>
<accession>A0A8D8Z3U1</accession>
<evidence type="ECO:0000256" key="4">
    <source>
        <dbReference type="ARBA" id="ARBA00022722"/>
    </source>
</evidence>